<dbReference type="Gene3D" id="1.20.1530.10">
    <property type="entry name" value="Na+/H+ antiporter like domain"/>
    <property type="match status" value="1"/>
</dbReference>
<dbReference type="InterPro" id="IPR023171">
    <property type="entry name" value="Na/H_antiporter_dom_sf"/>
</dbReference>
<feature type="transmembrane region" description="Helical" evidence="11">
    <location>
        <begin position="361"/>
        <end position="382"/>
    </location>
</feature>
<comment type="function">
    <text evidence="11">Na(+)/H(+) antiporter that extrudes sodium in exchange for external protons.</text>
</comment>
<comment type="subcellular location">
    <subcellularLocation>
        <location evidence="1">Cell inner membrane</location>
        <topology evidence="1">Multi-pass membrane protein</topology>
    </subcellularLocation>
    <subcellularLocation>
        <location evidence="11">Cell membrane</location>
        <topology evidence="11">Multi-pass membrane protein</topology>
    </subcellularLocation>
</comment>
<keyword evidence="4 11" id="KW-1003">Cell membrane</keyword>
<evidence type="ECO:0000256" key="11">
    <source>
        <dbReference type="HAMAP-Rule" id="MF_01844"/>
    </source>
</evidence>
<feature type="region of interest" description="Disordered" evidence="12">
    <location>
        <begin position="393"/>
        <end position="441"/>
    </location>
</feature>
<sequence length="441" mass="45355">MSRPLSEFARYLRTETTGGLILLGATAVALLWANSPLRDSYHALREFRLGPDLLHLNLTVGDWAKDGLLALFFFVAGLELKRELVIGELSRVKQAVLPVVAALGGMVVPALVALSVGWGTPGIERAWAVPVATDIAFALGVLALTASNLPSSARVFLLSLAVVDDLGAIVVIAVLFTTGFDLVAAAVAVVALALYAFLQHKRVRTPWLYVPLALVTWVAVHSAGIHATIAGVALGLLTRVRADEGEAEAPALRLEHRLQPWSAAVAVPVFALFAAGISVDGDALGAVFTTALPLAVLAGLLGGKVIGILGASLLAVKLRVAEKPRGTGWRDMTALSVLGGVGFTVSLLIAELALPAEASELAKAAVLIASATASLLAAALLLRRSKVHARISDTVSAGAEPQTPAGGKPPGPPNPDTVSPGTEPQTPAGGKPPGPPNPDTL</sequence>
<keyword evidence="5 11" id="KW-0812">Transmembrane</keyword>
<feature type="transmembrane region" description="Helical" evidence="11">
    <location>
        <begin position="291"/>
        <end position="316"/>
    </location>
</feature>
<keyword evidence="9 11" id="KW-0472">Membrane</keyword>
<keyword evidence="8 11" id="KW-0406">Ion transport</keyword>
<name>A0A1K1QFX0_9PSEU</name>
<dbReference type="GO" id="GO:0005886">
    <property type="term" value="C:plasma membrane"/>
    <property type="evidence" value="ECO:0007669"/>
    <property type="project" value="UniProtKB-SubCell"/>
</dbReference>
<evidence type="ECO:0000256" key="7">
    <source>
        <dbReference type="ARBA" id="ARBA00023053"/>
    </source>
</evidence>
<protein>
    <recommendedName>
        <fullName evidence="11">Na(+)/H(+) antiporter NhaA</fullName>
    </recommendedName>
    <alternativeName>
        <fullName evidence="11">Sodium/proton antiporter NhaA</fullName>
    </alternativeName>
</protein>
<feature type="transmembrane region" description="Helical" evidence="11">
    <location>
        <begin position="96"/>
        <end position="120"/>
    </location>
</feature>
<dbReference type="GO" id="GO:0015385">
    <property type="term" value="F:sodium:proton antiporter activity"/>
    <property type="evidence" value="ECO:0007669"/>
    <property type="project" value="UniProtKB-UniRule"/>
</dbReference>
<dbReference type="RefSeq" id="WP_245804915.1">
    <property type="nucleotide sequence ID" value="NZ_FPJG01000006.1"/>
</dbReference>
<proteinExistence type="inferred from homology"/>
<gene>
    <name evidence="11" type="primary">nhaA</name>
    <name evidence="13" type="ORF">SAMN04489730_1758</name>
</gene>
<dbReference type="Pfam" id="PF06965">
    <property type="entry name" value="Na_H_antiport_1"/>
    <property type="match status" value="1"/>
</dbReference>
<evidence type="ECO:0000256" key="9">
    <source>
        <dbReference type="ARBA" id="ARBA00023136"/>
    </source>
</evidence>
<evidence type="ECO:0000256" key="5">
    <source>
        <dbReference type="ARBA" id="ARBA00022692"/>
    </source>
</evidence>
<evidence type="ECO:0000313" key="14">
    <source>
        <dbReference type="Proteomes" id="UP000182740"/>
    </source>
</evidence>
<dbReference type="Proteomes" id="UP000182740">
    <property type="component" value="Unassembled WGS sequence"/>
</dbReference>
<keyword evidence="2 11" id="KW-0813">Transport</keyword>
<comment type="catalytic activity">
    <reaction evidence="11">
        <text>Na(+)(in) + 2 H(+)(out) = Na(+)(out) + 2 H(+)(in)</text>
        <dbReference type="Rhea" id="RHEA:29251"/>
        <dbReference type="ChEBI" id="CHEBI:15378"/>
        <dbReference type="ChEBI" id="CHEBI:29101"/>
    </reaction>
</comment>
<dbReference type="HAMAP" id="MF_01844">
    <property type="entry name" value="NhaA"/>
    <property type="match status" value="1"/>
</dbReference>
<dbReference type="NCBIfam" id="TIGR00773">
    <property type="entry name" value="NhaA"/>
    <property type="match status" value="1"/>
</dbReference>
<organism evidence="13 14">
    <name type="scientific">Amycolatopsis australiensis</name>
    <dbReference type="NCBI Taxonomy" id="546364"/>
    <lineage>
        <taxon>Bacteria</taxon>
        <taxon>Bacillati</taxon>
        <taxon>Actinomycetota</taxon>
        <taxon>Actinomycetes</taxon>
        <taxon>Pseudonocardiales</taxon>
        <taxon>Pseudonocardiaceae</taxon>
        <taxon>Amycolatopsis</taxon>
    </lineage>
</organism>
<dbReference type="EMBL" id="FPJG01000006">
    <property type="protein sequence ID" value="SFW58834.1"/>
    <property type="molecule type" value="Genomic_DNA"/>
</dbReference>
<evidence type="ECO:0000256" key="12">
    <source>
        <dbReference type="SAM" id="MobiDB-lite"/>
    </source>
</evidence>
<keyword evidence="7 11" id="KW-0915">Sodium</keyword>
<evidence type="ECO:0000256" key="6">
    <source>
        <dbReference type="ARBA" id="ARBA00022989"/>
    </source>
</evidence>
<comment type="similarity">
    <text evidence="11">Belongs to the NhaA Na(+)/H(+) (TC 2.A.33) antiporter family.</text>
</comment>
<reference evidence="14" key="1">
    <citation type="submission" date="2016-11" db="EMBL/GenBank/DDBJ databases">
        <authorList>
            <person name="Varghese N."/>
            <person name="Submissions S."/>
        </authorList>
    </citation>
    <scope>NUCLEOTIDE SEQUENCE [LARGE SCALE GENOMIC DNA]</scope>
    <source>
        <strain evidence="14">DSM 44671</strain>
    </source>
</reference>
<feature type="transmembrane region" description="Helical" evidence="11">
    <location>
        <begin position="261"/>
        <end position="279"/>
    </location>
</feature>
<evidence type="ECO:0000313" key="13">
    <source>
        <dbReference type="EMBL" id="SFW58834.1"/>
    </source>
</evidence>
<evidence type="ECO:0000256" key="8">
    <source>
        <dbReference type="ARBA" id="ARBA00023065"/>
    </source>
</evidence>
<evidence type="ECO:0000256" key="4">
    <source>
        <dbReference type="ARBA" id="ARBA00022475"/>
    </source>
</evidence>
<evidence type="ECO:0000256" key="3">
    <source>
        <dbReference type="ARBA" id="ARBA00022449"/>
    </source>
</evidence>
<keyword evidence="10 11" id="KW-0739">Sodium transport</keyword>
<feature type="transmembrane region" description="Helical" evidence="11">
    <location>
        <begin position="126"/>
        <end position="144"/>
    </location>
</feature>
<feature type="transmembrane region" description="Helical" evidence="11">
    <location>
        <begin position="182"/>
        <end position="198"/>
    </location>
</feature>
<feature type="transmembrane region" description="Helical" evidence="11">
    <location>
        <begin position="328"/>
        <end position="349"/>
    </location>
</feature>
<keyword evidence="6 11" id="KW-1133">Transmembrane helix</keyword>
<dbReference type="InterPro" id="IPR004670">
    <property type="entry name" value="NhaA"/>
</dbReference>
<keyword evidence="3 11" id="KW-0050">Antiport</keyword>
<dbReference type="AlphaFoldDB" id="A0A1K1QFX0"/>
<dbReference type="PANTHER" id="PTHR30341:SF0">
    <property type="entry name" value="NA(+)_H(+) ANTIPORTER NHAA"/>
    <property type="match status" value="1"/>
</dbReference>
<evidence type="ECO:0000256" key="2">
    <source>
        <dbReference type="ARBA" id="ARBA00022448"/>
    </source>
</evidence>
<keyword evidence="14" id="KW-1185">Reference proteome</keyword>
<evidence type="ECO:0000256" key="10">
    <source>
        <dbReference type="ARBA" id="ARBA00023201"/>
    </source>
</evidence>
<dbReference type="PANTHER" id="PTHR30341">
    <property type="entry name" value="SODIUM ION/PROTON ANTIPORTER NHAA-RELATED"/>
    <property type="match status" value="1"/>
</dbReference>
<feature type="transmembrane region" description="Helical" evidence="11">
    <location>
        <begin position="12"/>
        <end position="33"/>
    </location>
</feature>
<accession>A0A1K1QFX0</accession>
<dbReference type="GO" id="GO:0006885">
    <property type="term" value="P:regulation of pH"/>
    <property type="evidence" value="ECO:0007669"/>
    <property type="project" value="UniProtKB-UniRule"/>
</dbReference>
<feature type="compositionally biased region" description="Pro residues" evidence="12">
    <location>
        <begin position="430"/>
        <end position="441"/>
    </location>
</feature>
<dbReference type="STRING" id="546364.SAMN04489730_1758"/>
<evidence type="ECO:0000256" key="1">
    <source>
        <dbReference type="ARBA" id="ARBA00004429"/>
    </source>
</evidence>
<feature type="transmembrane region" description="Helical" evidence="11">
    <location>
        <begin position="156"/>
        <end position="176"/>
    </location>
</feature>